<feature type="region of interest" description="Disordered" evidence="2">
    <location>
        <begin position="415"/>
        <end position="473"/>
    </location>
</feature>
<evidence type="ECO:0000313" key="4">
    <source>
        <dbReference type="Proteomes" id="UP000076871"/>
    </source>
</evidence>
<dbReference type="InParanoid" id="A0A165CXE0"/>
<feature type="compositionally biased region" description="Basic and acidic residues" evidence="2">
    <location>
        <begin position="236"/>
        <end position="246"/>
    </location>
</feature>
<evidence type="ECO:0000256" key="1">
    <source>
        <dbReference type="SAM" id="Coils"/>
    </source>
</evidence>
<keyword evidence="1" id="KW-0175">Coiled coil</keyword>
<feature type="compositionally biased region" description="Polar residues" evidence="2">
    <location>
        <begin position="445"/>
        <end position="454"/>
    </location>
</feature>
<dbReference type="EMBL" id="KV427642">
    <property type="protein sequence ID" value="KZT03664.1"/>
    <property type="molecule type" value="Genomic_DNA"/>
</dbReference>
<reference evidence="3 4" key="1">
    <citation type="journal article" date="2016" name="Mol. Biol. Evol.">
        <title>Comparative Genomics of Early-Diverging Mushroom-Forming Fungi Provides Insights into the Origins of Lignocellulose Decay Capabilities.</title>
        <authorList>
            <person name="Nagy L.G."/>
            <person name="Riley R."/>
            <person name="Tritt A."/>
            <person name="Adam C."/>
            <person name="Daum C."/>
            <person name="Floudas D."/>
            <person name="Sun H."/>
            <person name="Yadav J.S."/>
            <person name="Pangilinan J."/>
            <person name="Larsson K.H."/>
            <person name="Matsuura K."/>
            <person name="Barry K."/>
            <person name="Labutti K."/>
            <person name="Kuo R."/>
            <person name="Ohm R.A."/>
            <person name="Bhattacharya S.S."/>
            <person name="Shirouzu T."/>
            <person name="Yoshinaga Y."/>
            <person name="Martin F.M."/>
            <person name="Grigoriev I.V."/>
            <person name="Hibbett D.S."/>
        </authorList>
    </citation>
    <scope>NUCLEOTIDE SEQUENCE [LARGE SCALE GENOMIC DNA]</scope>
    <source>
        <strain evidence="3 4">93-53</strain>
    </source>
</reference>
<dbReference type="Proteomes" id="UP000076871">
    <property type="component" value="Unassembled WGS sequence"/>
</dbReference>
<sequence>MSTTRSPAAVAIAMQCQIVLRIQYRGERALYLKEGANNLNQGEFLRFVEDDLRCLGFPHPWCKQPSHQSGDVKCGWLSLDTPQNAHAMRLRERILQAFSNVENRKYIPLLERKLIADLRLYDGNGEQMIRVPKNQMTNPTASNIGKASPPVKSTLKARMSASPVARPPYRRARSMCAKMSVIAAARSVKAIESLFDCRSSEFKLVLREGVFFFLSNACETNGQYIHQSVDAITAHHSQDAVNESRRPLQPSNNSARRTDTESTLTTLRSPPMRHDPAHGPERRHITMTSAHCGTILTNSTLVPLPAWTLLREISPSLPPSVPARLSEASSCFLDGSLSHSSFSSPSPPGPPLRRVATTRDSDQEYPAINVMSTELTLSGLAAAPSPVRGTSILESSCEESLPLFLPSASTSASSDYSKPFADQCNGRDPSPPAAPATATAAPSGFSESPVSVSENLPAASDDESKSPHLQGNAPIRESASAHTLTQSSAGSEVRESAPDLLDQLWRANAELQDEITALRTQLAQESGARYTAEMALRVEGERRIHAEDALEDIRRECREPFVVPALMDSFVKLAQLTGNVLFETGS</sequence>
<name>A0A165CXE0_9APHY</name>
<keyword evidence="4" id="KW-1185">Reference proteome</keyword>
<dbReference type="GeneID" id="63830000"/>
<proteinExistence type="predicted"/>
<feature type="compositionally biased region" description="Polar residues" evidence="2">
    <location>
        <begin position="249"/>
        <end position="268"/>
    </location>
</feature>
<evidence type="ECO:0000313" key="3">
    <source>
        <dbReference type="EMBL" id="KZT03664.1"/>
    </source>
</evidence>
<feature type="region of interest" description="Disordered" evidence="2">
    <location>
        <begin position="236"/>
        <end position="280"/>
    </location>
</feature>
<evidence type="ECO:0000256" key="2">
    <source>
        <dbReference type="SAM" id="MobiDB-lite"/>
    </source>
</evidence>
<gene>
    <name evidence="3" type="ORF">LAESUDRAFT_761760</name>
</gene>
<organism evidence="3 4">
    <name type="scientific">Laetiporus sulphureus 93-53</name>
    <dbReference type="NCBI Taxonomy" id="1314785"/>
    <lineage>
        <taxon>Eukaryota</taxon>
        <taxon>Fungi</taxon>
        <taxon>Dikarya</taxon>
        <taxon>Basidiomycota</taxon>
        <taxon>Agaricomycotina</taxon>
        <taxon>Agaricomycetes</taxon>
        <taxon>Polyporales</taxon>
        <taxon>Laetiporus</taxon>
    </lineage>
</organism>
<feature type="region of interest" description="Disordered" evidence="2">
    <location>
        <begin position="337"/>
        <end position="364"/>
    </location>
</feature>
<dbReference type="AlphaFoldDB" id="A0A165CXE0"/>
<feature type="coiled-coil region" evidence="1">
    <location>
        <begin position="501"/>
        <end position="528"/>
    </location>
</feature>
<protein>
    <submittedName>
        <fullName evidence="3">Uncharacterized protein</fullName>
    </submittedName>
</protein>
<dbReference type="RefSeq" id="XP_040761404.1">
    <property type="nucleotide sequence ID" value="XM_040912972.1"/>
</dbReference>
<dbReference type="OrthoDB" id="3070390at2759"/>
<accession>A0A165CXE0</accession>